<protein>
    <submittedName>
        <fullName evidence="2">Uncharacterized protein</fullName>
    </submittedName>
</protein>
<dbReference type="AlphaFoldDB" id="A0A0N0UNK9"/>
<evidence type="ECO:0000313" key="2">
    <source>
        <dbReference type="EMBL" id="KOY51794.1"/>
    </source>
</evidence>
<comment type="caution">
    <text evidence="2">The sequence shown here is derived from an EMBL/GenBank/DDBJ whole genome shotgun (WGS) entry which is preliminary data.</text>
</comment>
<feature type="transmembrane region" description="Helical" evidence="1">
    <location>
        <begin position="170"/>
        <end position="189"/>
    </location>
</feature>
<evidence type="ECO:0000313" key="4">
    <source>
        <dbReference type="Proteomes" id="UP000037716"/>
    </source>
</evidence>
<keyword evidence="1" id="KW-0812">Transmembrane</keyword>
<sequence length="201" mass="23622">MLFLVKKIVVQSYFTQIMDFYRKSFELIVENQYDLEEKLTQYFELYNFKINRESSNTYTFFKKLSLLDGWKMNPLDWGSRITIIQDSDTLVITYYVSGNSQITPIAFEKLFSEFINNLNLFINGNQNFTQSNALEIALARQKLAKYYLKILLGITFGFIIGFIIENLTSFQYLKTICVFLSFYGTIKLLNHNIIINKTVSD</sequence>
<keyword evidence="1" id="KW-1133">Transmembrane helix</keyword>
<dbReference type="Proteomes" id="UP000037716">
    <property type="component" value="Unassembled WGS sequence"/>
</dbReference>
<reference evidence="3 5" key="2">
    <citation type="submission" date="2016-10" db="EMBL/GenBank/DDBJ databases">
        <authorList>
            <person name="Varghese N."/>
            <person name="Submissions S."/>
        </authorList>
    </citation>
    <scope>NUCLEOTIDE SEQUENCE [LARGE SCALE GENOMIC DNA]</scope>
    <source>
        <strain evidence="3 5">DSW-5</strain>
    </source>
</reference>
<organism evidence="2 4">
    <name type="scientific">Polaribacter dokdonensis DSW-5</name>
    <dbReference type="NCBI Taxonomy" id="1300348"/>
    <lineage>
        <taxon>Bacteria</taxon>
        <taxon>Pseudomonadati</taxon>
        <taxon>Bacteroidota</taxon>
        <taxon>Flavobacteriia</taxon>
        <taxon>Flavobacteriales</taxon>
        <taxon>Flavobacteriaceae</taxon>
    </lineage>
</organism>
<gene>
    <name evidence="2" type="ORF">I602_1354</name>
    <name evidence="3" type="ORF">SAMN05444353_0416</name>
</gene>
<reference evidence="2 4" key="1">
    <citation type="submission" date="2015-07" db="EMBL/GenBank/DDBJ databases">
        <title>Genome of Polaribacter dokdonenesis DSW-5, isolated from seawater off Dokdo in Korea.</title>
        <authorList>
            <person name="Yoon K."/>
            <person name="Song J.Y."/>
            <person name="Kim J.F."/>
        </authorList>
    </citation>
    <scope>NUCLEOTIDE SEQUENCE [LARGE SCALE GENOMIC DNA]</scope>
    <source>
        <strain evidence="2 4">DSW-5</strain>
    </source>
</reference>
<keyword evidence="5" id="KW-1185">Reference proteome</keyword>
<dbReference type="EMBL" id="FNUE01000001">
    <property type="protein sequence ID" value="SEE02896.1"/>
    <property type="molecule type" value="Genomic_DNA"/>
</dbReference>
<name>A0A0N0UNK9_9FLAO</name>
<evidence type="ECO:0000313" key="5">
    <source>
        <dbReference type="Proteomes" id="UP000183071"/>
    </source>
</evidence>
<accession>A0A0N0UNK9</accession>
<dbReference type="EMBL" id="LGBR01000001">
    <property type="protein sequence ID" value="KOY51794.1"/>
    <property type="molecule type" value="Genomic_DNA"/>
</dbReference>
<dbReference type="PATRIC" id="fig|1300348.6.peg.1353"/>
<keyword evidence="1" id="KW-0472">Membrane</keyword>
<dbReference type="STRING" id="1300348.I602_1354"/>
<proteinExistence type="predicted"/>
<dbReference type="Proteomes" id="UP000183071">
    <property type="component" value="Unassembled WGS sequence"/>
</dbReference>
<feature type="transmembrane region" description="Helical" evidence="1">
    <location>
        <begin position="146"/>
        <end position="164"/>
    </location>
</feature>
<evidence type="ECO:0000313" key="3">
    <source>
        <dbReference type="EMBL" id="SEE02896.1"/>
    </source>
</evidence>
<evidence type="ECO:0000256" key="1">
    <source>
        <dbReference type="SAM" id="Phobius"/>
    </source>
</evidence>